<evidence type="ECO:0000313" key="12">
    <source>
        <dbReference type="WBParaSite" id="SRAE_X000259900.1"/>
    </source>
</evidence>
<dbReference type="EMBL" id="LN609404">
    <property type="protein sequence ID" value="CEF60867.1"/>
    <property type="molecule type" value="Genomic_DNA"/>
</dbReference>
<dbReference type="OrthoDB" id="5776712at2759"/>
<reference evidence="12" key="3">
    <citation type="submission" date="2020-12" db="UniProtKB">
        <authorList>
            <consortium name="WormBaseParasite"/>
        </authorList>
    </citation>
    <scope>IDENTIFICATION</scope>
</reference>
<comment type="cofactor">
    <cofactor evidence="8">
        <name>Zn(2+)</name>
        <dbReference type="ChEBI" id="CHEBI:29105"/>
    </cofactor>
    <text evidence="8">Binds 1 zinc ion per subunit.</text>
</comment>
<evidence type="ECO:0000256" key="4">
    <source>
        <dbReference type="ARBA" id="ARBA00022833"/>
    </source>
</evidence>
<dbReference type="InterPro" id="IPR024079">
    <property type="entry name" value="MetalloPept_cat_dom_sf"/>
</dbReference>
<evidence type="ECO:0000256" key="8">
    <source>
        <dbReference type="RuleBase" id="RU361183"/>
    </source>
</evidence>
<evidence type="ECO:0000259" key="9">
    <source>
        <dbReference type="PROSITE" id="PS51864"/>
    </source>
</evidence>
<feature type="domain" description="Peptidase M12A" evidence="9">
    <location>
        <begin position="34"/>
        <end position="249"/>
    </location>
</feature>
<dbReference type="SMART" id="SM00235">
    <property type="entry name" value="ZnMc"/>
    <property type="match status" value="1"/>
</dbReference>
<dbReference type="Gene3D" id="3.40.390.10">
    <property type="entry name" value="Collagenase (Catalytic Domain)"/>
    <property type="match status" value="1"/>
</dbReference>
<keyword evidence="11" id="KW-1185">Reference proteome</keyword>
<dbReference type="Pfam" id="PF01400">
    <property type="entry name" value="Astacin"/>
    <property type="match status" value="1"/>
</dbReference>
<dbReference type="GeneID" id="36385680"/>
<keyword evidence="3 8" id="KW-0378">Hydrolase</keyword>
<dbReference type="PANTHER" id="PTHR10127">
    <property type="entry name" value="DISCOIDIN, CUB, EGF, LAMININ , AND ZINC METALLOPROTEASE DOMAIN CONTAINING"/>
    <property type="match status" value="1"/>
</dbReference>
<dbReference type="EC" id="3.4.24.-" evidence="8"/>
<dbReference type="Proteomes" id="UP000035682">
    <property type="component" value="Unplaced"/>
</dbReference>
<dbReference type="AlphaFoldDB" id="A0A090KYB3"/>
<evidence type="ECO:0000256" key="6">
    <source>
        <dbReference type="ARBA" id="ARBA00023157"/>
    </source>
</evidence>
<evidence type="ECO:0000256" key="7">
    <source>
        <dbReference type="PROSITE-ProRule" id="PRU01211"/>
    </source>
</evidence>
<keyword evidence="8" id="KW-0732">Signal</keyword>
<evidence type="ECO:0000313" key="11">
    <source>
        <dbReference type="Proteomes" id="UP000035682"/>
    </source>
</evidence>
<keyword evidence="1 8" id="KW-0645">Protease</keyword>
<dbReference type="WormBase" id="SRAE_X000259900">
    <property type="protein sequence ID" value="SRP00962"/>
    <property type="gene ID" value="WBGene00268186"/>
</dbReference>
<dbReference type="RefSeq" id="XP_024500076.1">
    <property type="nucleotide sequence ID" value="XM_024645833.1"/>
</dbReference>
<feature type="signal peptide" evidence="8">
    <location>
        <begin position="1"/>
        <end position="23"/>
    </location>
</feature>
<sequence>MNLLNLTAIFLITLIFLINKINPKPETHIIKKRSGISNDAEKLPPQIHWCLELEPGKTYNQFLDVSKIFIRQAMKSLQDKTCLTFTEETNCPSDSNLSNRLIKFKGDLKNRLTSYNFQYQNPISNPYEIKIEYFCNKRVGCFTKKILAYLGLILTHRRSDRDTYIKMNDSSISPNYKSEFEIINNADLGGTGYDYGSVMHISKFYRNLNFGDVFNISPEEYELMTGQEYGPSFNDLKLLNHRYCDDKCSTKLECKNGGYTNPDSCSYCECPNGYKGTLCAEIDDSDPGCGATELVATPEENELNFDGKKKCNIQITASVGKKIKINVKLAQVPSFNPCFEKQALEIKHRSDKSLTGLCLCTYAKDSIVKSEDNTVLIQYNGERVANTVKLTYQEVDE</sequence>
<dbReference type="GO" id="GO:0004222">
    <property type="term" value="F:metalloendopeptidase activity"/>
    <property type="evidence" value="ECO:0007669"/>
    <property type="project" value="UniProtKB-UniRule"/>
</dbReference>
<gene>
    <name evidence="10 12 13" type="ORF">SRAE_X000259900</name>
</gene>
<dbReference type="InterPro" id="IPR006026">
    <property type="entry name" value="Peptidase_Metallo"/>
</dbReference>
<name>A0A090KYB3_STRRB</name>
<evidence type="ECO:0000256" key="2">
    <source>
        <dbReference type="ARBA" id="ARBA00022723"/>
    </source>
</evidence>
<dbReference type="WBParaSite" id="SRAE_X000259900.1">
    <property type="protein sequence ID" value="SRAE_X000259900.1"/>
    <property type="gene ID" value="WBGene00268186"/>
</dbReference>
<keyword evidence="5 8" id="KW-0482">Metalloprotease</keyword>
<keyword evidence="4 8" id="KW-0862">Zinc</keyword>
<dbReference type="PANTHER" id="PTHR10127:SF780">
    <property type="entry name" value="METALLOENDOPEPTIDASE"/>
    <property type="match status" value="1"/>
</dbReference>
<dbReference type="OMA" id="NCNICIC"/>
<dbReference type="PROSITE" id="PS00022">
    <property type="entry name" value="EGF_1"/>
    <property type="match status" value="1"/>
</dbReference>
<keyword evidence="2 8" id="KW-0479">Metal-binding</keyword>
<dbReference type="CTD" id="36385680"/>
<protein>
    <recommendedName>
        <fullName evidence="8">Metalloendopeptidase</fullName>
        <ecNumber evidence="8">3.4.24.-</ecNumber>
    </recommendedName>
</protein>
<dbReference type="InterPro" id="IPR000742">
    <property type="entry name" value="EGF"/>
</dbReference>
<dbReference type="PRINTS" id="PR00480">
    <property type="entry name" value="ASTACIN"/>
</dbReference>
<dbReference type="GO" id="GO:0006508">
    <property type="term" value="P:proteolysis"/>
    <property type="evidence" value="ECO:0007669"/>
    <property type="project" value="UniProtKB-KW"/>
</dbReference>
<evidence type="ECO:0000256" key="1">
    <source>
        <dbReference type="ARBA" id="ARBA00022670"/>
    </source>
</evidence>
<evidence type="ECO:0000313" key="13">
    <source>
        <dbReference type="WormBase" id="SRAE_X000259900"/>
    </source>
</evidence>
<reference evidence="11" key="2">
    <citation type="submission" date="2014-09" db="EMBL/GenBank/DDBJ databases">
        <authorList>
            <person name="Martin A.A."/>
        </authorList>
    </citation>
    <scope>NUCLEOTIDE SEQUENCE</scope>
    <source>
        <strain evidence="11">ED321</strain>
    </source>
</reference>
<evidence type="ECO:0000256" key="5">
    <source>
        <dbReference type="ARBA" id="ARBA00023049"/>
    </source>
</evidence>
<keyword evidence="6" id="KW-1015">Disulfide bond</keyword>
<dbReference type="PROSITE" id="PS51864">
    <property type="entry name" value="ASTACIN"/>
    <property type="match status" value="1"/>
</dbReference>
<proteinExistence type="predicted"/>
<dbReference type="PROSITE" id="PS01186">
    <property type="entry name" value="EGF_2"/>
    <property type="match status" value="1"/>
</dbReference>
<feature type="chain" id="PRO_5015017687" description="Metalloendopeptidase" evidence="8">
    <location>
        <begin position="24"/>
        <end position="397"/>
    </location>
</feature>
<dbReference type="InterPro" id="IPR001506">
    <property type="entry name" value="Peptidase_M12A"/>
</dbReference>
<evidence type="ECO:0000256" key="3">
    <source>
        <dbReference type="ARBA" id="ARBA00022801"/>
    </source>
</evidence>
<evidence type="ECO:0000313" key="10">
    <source>
        <dbReference type="EMBL" id="CEF60867.1"/>
    </source>
</evidence>
<dbReference type="GO" id="GO:0008270">
    <property type="term" value="F:zinc ion binding"/>
    <property type="evidence" value="ECO:0007669"/>
    <property type="project" value="InterPro"/>
</dbReference>
<accession>A0A090KYB3</accession>
<reference evidence="10" key="1">
    <citation type="submission" date="2014-09" db="EMBL/GenBank/DDBJ databases">
        <authorList>
            <person name="Aslett A.Martin."/>
        </authorList>
    </citation>
    <scope>NUCLEOTIDE SEQUENCE</scope>
    <source>
        <strain evidence="10">ED321 Heterogonic</strain>
    </source>
</reference>
<comment type="caution">
    <text evidence="7">Lacks conserved residue(s) required for the propagation of feature annotation.</text>
</comment>
<organism evidence="10">
    <name type="scientific">Strongyloides ratti</name>
    <name type="common">Parasitic roundworm</name>
    <dbReference type="NCBI Taxonomy" id="34506"/>
    <lineage>
        <taxon>Eukaryota</taxon>
        <taxon>Metazoa</taxon>
        <taxon>Ecdysozoa</taxon>
        <taxon>Nematoda</taxon>
        <taxon>Chromadorea</taxon>
        <taxon>Rhabditida</taxon>
        <taxon>Tylenchina</taxon>
        <taxon>Panagrolaimomorpha</taxon>
        <taxon>Strongyloidoidea</taxon>
        <taxon>Strongyloididae</taxon>
        <taxon>Strongyloides</taxon>
    </lineage>
</organism>
<dbReference type="SUPFAM" id="SSF55486">
    <property type="entry name" value="Metalloproteases ('zincins'), catalytic domain"/>
    <property type="match status" value="1"/>
</dbReference>